<evidence type="ECO:0000256" key="4">
    <source>
        <dbReference type="PROSITE-ProRule" id="PRU00473"/>
    </source>
</evidence>
<evidence type="ECO:0000256" key="3">
    <source>
        <dbReference type="ARBA" id="ARBA00023237"/>
    </source>
</evidence>
<dbReference type="PANTHER" id="PTHR30329">
    <property type="entry name" value="STATOR ELEMENT OF FLAGELLAR MOTOR COMPLEX"/>
    <property type="match status" value="1"/>
</dbReference>
<dbReference type="SUPFAM" id="SSF103088">
    <property type="entry name" value="OmpA-like"/>
    <property type="match status" value="1"/>
</dbReference>
<comment type="subcellular location">
    <subcellularLocation>
        <location evidence="1">Cell outer membrane</location>
    </subcellularLocation>
</comment>
<dbReference type="CDD" id="cd07185">
    <property type="entry name" value="OmpA_C-like"/>
    <property type="match status" value="1"/>
</dbReference>
<evidence type="ECO:0000256" key="1">
    <source>
        <dbReference type="ARBA" id="ARBA00004442"/>
    </source>
</evidence>
<sequence>MKMFKRDLTLVKTVLISSLLTGCMVNGGSNGVAVEKWNNFDQVKPVDDVIAEKANVVFVRDEAFVEGKAVNIFVGGEYLASLLPGAYKQVEVCPDNQKLVAIHTDVKDRYLTKELGGQLYNLPKDKTTYLRVAQNEQGQPHFLVMNAEEIQQAQEKAKQQTHTLPRVDKNYKCTAVTPKVLKKITLQAGALFKFDKSDEQNMLEKGKQEIKQVADAIHAETAQISRIDVIGYTDPDGTEAYNQVLSAHRAQSVKQVLMGHGFTSDSVYAEGRGESNLLISDCDVQHAKDRTARLACNQPNRRVEIILYGVQ</sequence>
<dbReference type="PROSITE" id="PS51257">
    <property type="entry name" value="PROKAR_LIPOPROTEIN"/>
    <property type="match status" value="1"/>
</dbReference>
<keyword evidence="7" id="KW-1185">Reference proteome</keyword>
<accession>A0A4R1XCZ5</accession>
<evidence type="ECO:0000313" key="6">
    <source>
        <dbReference type="EMBL" id="TCM60442.1"/>
    </source>
</evidence>
<dbReference type="InterPro" id="IPR006664">
    <property type="entry name" value="OMP_bac"/>
</dbReference>
<keyword evidence="2 4" id="KW-0472">Membrane</keyword>
<keyword evidence="3" id="KW-0998">Cell outer membrane</keyword>
<evidence type="ECO:0000313" key="7">
    <source>
        <dbReference type="Proteomes" id="UP000294963"/>
    </source>
</evidence>
<dbReference type="Pfam" id="PF00691">
    <property type="entry name" value="OmpA"/>
    <property type="match status" value="1"/>
</dbReference>
<evidence type="ECO:0000256" key="2">
    <source>
        <dbReference type="ARBA" id="ARBA00023136"/>
    </source>
</evidence>
<dbReference type="PANTHER" id="PTHR30329:SF21">
    <property type="entry name" value="LIPOPROTEIN YIAD-RELATED"/>
    <property type="match status" value="1"/>
</dbReference>
<dbReference type="EMBL" id="SLVJ01000033">
    <property type="protein sequence ID" value="TCM60442.1"/>
    <property type="molecule type" value="Genomic_DNA"/>
</dbReference>
<feature type="domain" description="OmpA-like" evidence="5">
    <location>
        <begin position="179"/>
        <end position="311"/>
    </location>
</feature>
<dbReference type="AlphaFoldDB" id="A0A4R1XCZ5"/>
<organism evidence="6 7">
    <name type="scientific">Acinetobacter calcoaceticus</name>
    <dbReference type="NCBI Taxonomy" id="471"/>
    <lineage>
        <taxon>Bacteria</taxon>
        <taxon>Pseudomonadati</taxon>
        <taxon>Pseudomonadota</taxon>
        <taxon>Gammaproteobacteria</taxon>
        <taxon>Moraxellales</taxon>
        <taxon>Moraxellaceae</taxon>
        <taxon>Acinetobacter</taxon>
        <taxon>Acinetobacter calcoaceticus/baumannii complex</taxon>
    </lineage>
</organism>
<dbReference type="PROSITE" id="PS51123">
    <property type="entry name" value="OMPA_2"/>
    <property type="match status" value="1"/>
</dbReference>
<protein>
    <submittedName>
        <fullName evidence="6">OmpA family protein</fullName>
    </submittedName>
</protein>
<dbReference type="InterPro" id="IPR036737">
    <property type="entry name" value="OmpA-like_sf"/>
</dbReference>
<dbReference type="PRINTS" id="PR01021">
    <property type="entry name" value="OMPADOMAIN"/>
</dbReference>
<dbReference type="Gene3D" id="3.30.1330.60">
    <property type="entry name" value="OmpA-like domain"/>
    <property type="match status" value="1"/>
</dbReference>
<dbReference type="InterPro" id="IPR050330">
    <property type="entry name" value="Bact_OuterMem_StrucFunc"/>
</dbReference>
<dbReference type="Proteomes" id="UP000294963">
    <property type="component" value="Unassembled WGS sequence"/>
</dbReference>
<dbReference type="GO" id="GO:0009279">
    <property type="term" value="C:cell outer membrane"/>
    <property type="evidence" value="ECO:0007669"/>
    <property type="project" value="UniProtKB-SubCell"/>
</dbReference>
<gene>
    <name evidence="6" type="ORF">EC844_1332</name>
</gene>
<evidence type="ECO:0000259" key="5">
    <source>
        <dbReference type="PROSITE" id="PS51123"/>
    </source>
</evidence>
<name>A0A4R1XCZ5_ACICA</name>
<proteinExistence type="predicted"/>
<reference evidence="6 7" key="1">
    <citation type="submission" date="2019-03" db="EMBL/GenBank/DDBJ databases">
        <title>Genomic analyses of the natural microbiome of Caenorhabditis elegans.</title>
        <authorList>
            <person name="Samuel B."/>
        </authorList>
    </citation>
    <scope>NUCLEOTIDE SEQUENCE [LARGE SCALE GENOMIC DNA]</scope>
    <source>
        <strain evidence="6 7">JUb89</strain>
    </source>
</reference>
<dbReference type="InterPro" id="IPR006665">
    <property type="entry name" value="OmpA-like"/>
</dbReference>
<comment type="caution">
    <text evidence="6">The sequence shown here is derived from an EMBL/GenBank/DDBJ whole genome shotgun (WGS) entry which is preliminary data.</text>
</comment>